<gene>
    <name evidence="1" type="ORF">L6164_020241</name>
</gene>
<evidence type="ECO:0000313" key="1">
    <source>
        <dbReference type="EMBL" id="KAI4327824.1"/>
    </source>
</evidence>
<sequence>MLPRLKRSSFEEREDAGKEEEEQEELSETDSEDDDEGVIEQAANEQRKKKIIIRVVYGKGSTAQSTSSSSSTFLCCQADECGVDLQTAKKYHQRHKVCERHSKAAVVLVSGIRQRFCQQCSKFHEISEFDDTKRSCRDRLAGHNERRRKTHATLTQSEQ</sequence>
<dbReference type="EMBL" id="CM039433">
    <property type="protein sequence ID" value="KAI4327824.1"/>
    <property type="molecule type" value="Genomic_DNA"/>
</dbReference>
<keyword evidence="2" id="KW-1185">Reference proteome</keyword>
<reference evidence="1 2" key="1">
    <citation type="journal article" date="2022" name="DNA Res.">
        <title>Chromosomal-level genome assembly of the orchid tree Bauhinia variegata (Leguminosae; Cercidoideae) supports the allotetraploid origin hypothesis of Bauhinia.</title>
        <authorList>
            <person name="Zhong Y."/>
            <person name="Chen Y."/>
            <person name="Zheng D."/>
            <person name="Pang J."/>
            <person name="Liu Y."/>
            <person name="Luo S."/>
            <person name="Meng S."/>
            <person name="Qian L."/>
            <person name="Wei D."/>
            <person name="Dai S."/>
            <person name="Zhou R."/>
        </authorList>
    </citation>
    <scope>NUCLEOTIDE SEQUENCE [LARGE SCALE GENOMIC DNA]</scope>
    <source>
        <strain evidence="1">BV-YZ2020</strain>
    </source>
</reference>
<dbReference type="Proteomes" id="UP000828941">
    <property type="component" value="Chromosome 8"/>
</dbReference>
<name>A0ACB9MUR9_BAUVA</name>
<evidence type="ECO:0000313" key="2">
    <source>
        <dbReference type="Proteomes" id="UP000828941"/>
    </source>
</evidence>
<accession>A0ACB9MUR9</accession>
<protein>
    <submittedName>
        <fullName evidence="1">Uncharacterized protein</fullName>
    </submittedName>
</protein>
<comment type="caution">
    <text evidence="1">The sequence shown here is derived from an EMBL/GenBank/DDBJ whole genome shotgun (WGS) entry which is preliminary data.</text>
</comment>
<proteinExistence type="predicted"/>
<organism evidence="1 2">
    <name type="scientific">Bauhinia variegata</name>
    <name type="common">Purple orchid tree</name>
    <name type="synonym">Phanera variegata</name>
    <dbReference type="NCBI Taxonomy" id="167791"/>
    <lineage>
        <taxon>Eukaryota</taxon>
        <taxon>Viridiplantae</taxon>
        <taxon>Streptophyta</taxon>
        <taxon>Embryophyta</taxon>
        <taxon>Tracheophyta</taxon>
        <taxon>Spermatophyta</taxon>
        <taxon>Magnoliopsida</taxon>
        <taxon>eudicotyledons</taxon>
        <taxon>Gunneridae</taxon>
        <taxon>Pentapetalae</taxon>
        <taxon>rosids</taxon>
        <taxon>fabids</taxon>
        <taxon>Fabales</taxon>
        <taxon>Fabaceae</taxon>
        <taxon>Cercidoideae</taxon>
        <taxon>Cercideae</taxon>
        <taxon>Bauhiniinae</taxon>
        <taxon>Bauhinia</taxon>
    </lineage>
</organism>